<sequence length="134" mass="14846">MEIILPAILLFGAIGYVAEVLWRRYARPAHQAALWLPALGWHGYVCFWHAAHPAFLFASLCFAVGAAVFGFRVGRALVRIAAWRGALKSPRGNWPGLWWGLTPGASLMAVGAWALLHLWLERLLWARSVASLCL</sequence>
<keyword evidence="1" id="KW-1133">Transmembrane helix</keyword>
<gene>
    <name evidence="2" type="ORF">BECKLPF1236B_GA0070989_11384</name>
</gene>
<feature type="transmembrane region" description="Helical" evidence="1">
    <location>
        <begin position="98"/>
        <end position="120"/>
    </location>
</feature>
<accession>A0A450WMQ5</accession>
<dbReference type="AlphaFoldDB" id="A0A450WMQ5"/>
<protein>
    <submittedName>
        <fullName evidence="2">Uncharacterized protein</fullName>
    </submittedName>
</protein>
<feature type="transmembrane region" description="Helical" evidence="1">
    <location>
        <begin position="57"/>
        <end position="78"/>
    </location>
</feature>
<name>A0A450WMQ5_9GAMM</name>
<keyword evidence="1" id="KW-0812">Transmembrane</keyword>
<proteinExistence type="predicted"/>
<dbReference type="EMBL" id="CAADFK010000138">
    <property type="protein sequence ID" value="VFK18278.1"/>
    <property type="molecule type" value="Genomic_DNA"/>
</dbReference>
<reference evidence="2" key="1">
    <citation type="submission" date="2019-02" db="EMBL/GenBank/DDBJ databases">
        <authorList>
            <person name="Gruber-Vodicka R. H."/>
            <person name="Seah K. B. B."/>
        </authorList>
    </citation>
    <scope>NUCLEOTIDE SEQUENCE</scope>
    <source>
        <strain evidence="2">BECK_S313</strain>
    </source>
</reference>
<feature type="transmembrane region" description="Helical" evidence="1">
    <location>
        <begin position="34"/>
        <end position="51"/>
    </location>
</feature>
<evidence type="ECO:0000313" key="2">
    <source>
        <dbReference type="EMBL" id="VFK18278.1"/>
    </source>
</evidence>
<evidence type="ECO:0000256" key="1">
    <source>
        <dbReference type="SAM" id="Phobius"/>
    </source>
</evidence>
<feature type="transmembrane region" description="Helical" evidence="1">
    <location>
        <begin position="6"/>
        <end position="22"/>
    </location>
</feature>
<keyword evidence="1" id="KW-0472">Membrane</keyword>
<organism evidence="2">
    <name type="scientific">Candidatus Kentrum sp. LPFa</name>
    <dbReference type="NCBI Taxonomy" id="2126335"/>
    <lineage>
        <taxon>Bacteria</taxon>
        <taxon>Pseudomonadati</taxon>
        <taxon>Pseudomonadota</taxon>
        <taxon>Gammaproteobacteria</taxon>
        <taxon>Candidatus Kentrum</taxon>
    </lineage>
</organism>